<dbReference type="AlphaFoldDB" id="A0A1E3KFR6"/>
<sequence>MAEVDREISRFTNRAPPSLKPRRRPSPVSGAMKAPKAPTKGARMAPGKNAVRQVISAINSLEEFTHLVSPSLPSCTLGAHSSHKINGSDVVVIDFWAPWCGPCRVMSPIFESLEARGQHPGVKFHKVDVDEQPIIAEEVGIHAMPTFIAFKNGQKVDELVGAYPARLNVSSVSALL</sequence>
<dbReference type="CDD" id="cd02947">
    <property type="entry name" value="TRX_family"/>
    <property type="match status" value="1"/>
</dbReference>
<dbReference type="PROSITE" id="PS51352">
    <property type="entry name" value="THIOREDOXIN_2"/>
    <property type="match status" value="1"/>
</dbReference>
<dbReference type="PROSITE" id="PS00194">
    <property type="entry name" value="THIOREDOXIN_1"/>
    <property type="match status" value="1"/>
</dbReference>
<evidence type="ECO:0000256" key="1">
    <source>
        <dbReference type="ARBA" id="ARBA00023157"/>
    </source>
</evidence>
<dbReference type="InterPro" id="IPR005746">
    <property type="entry name" value="Thioredoxin"/>
</dbReference>
<dbReference type="OrthoDB" id="2121326at2759"/>
<dbReference type="Gene3D" id="3.40.30.10">
    <property type="entry name" value="Glutaredoxin"/>
    <property type="match status" value="1"/>
</dbReference>
<dbReference type="InterPro" id="IPR036249">
    <property type="entry name" value="Thioredoxin-like_sf"/>
</dbReference>
<dbReference type="Proteomes" id="UP000095149">
    <property type="component" value="Unassembled WGS sequence"/>
</dbReference>
<accession>A0A1E3KFR6</accession>
<name>A0A1E3KFR6_9TREE</name>
<reference evidence="4 5" key="1">
    <citation type="submission" date="2016-06" db="EMBL/GenBank/DDBJ databases">
        <title>Evolution of pathogenesis and genome organization in the Tremellales.</title>
        <authorList>
            <person name="Cuomo C."/>
            <person name="Litvintseva A."/>
            <person name="Heitman J."/>
            <person name="Chen Y."/>
            <person name="Sun S."/>
            <person name="Springer D."/>
            <person name="Dromer F."/>
            <person name="Young S."/>
            <person name="Zeng Q."/>
            <person name="Chapman S."/>
            <person name="Gujja S."/>
            <person name="Saif S."/>
            <person name="Birren B."/>
        </authorList>
    </citation>
    <scope>NUCLEOTIDE SEQUENCE [LARGE SCALE GENOMIC DNA]</scope>
    <source>
        <strain evidence="4 5">CBS 6273</strain>
    </source>
</reference>
<dbReference type="EMBL" id="MEKH01000001">
    <property type="protein sequence ID" value="ODO11816.1"/>
    <property type="molecule type" value="Genomic_DNA"/>
</dbReference>
<dbReference type="NCBIfam" id="TIGR01068">
    <property type="entry name" value="thioredoxin"/>
    <property type="match status" value="1"/>
</dbReference>
<dbReference type="InterPro" id="IPR017937">
    <property type="entry name" value="Thioredoxin_CS"/>
</dbReference>
<organism evidence="4 5">
    <name type="scientific">Cryptococcus amylolentus CBS 6273</name>
    <dbReference type="NCBI Taxonomy" id="1296118"/>
    <lineage>
        <taxon>Eukaryota</taxon>
        <taxon>Fungi</taxon>
        <taxon>Dikarya</taxon>
        <taxon>Basidiomycota</taxon>
        <taxon>Agaricomycotina</taxon>
        <taxon>Tremellomycetes</taxon>
        <taxon>Tremellales</taxon>
        <taxon>Cryptococcaceae</taxon>
        <taxon>Cryptococcus</taxon>
    </lineage>
</organism>
<keyword evidence="1" id="KW-1015">Disulfide bond</keyword>
<feature type="region of interest" description="Disordered" evidence="2">
    <location>
        <begin position="1"/>
        <end position="48"/>
    </location>
</feature>
<dbReference type="PANTHER" id="PTHR46115">
    <property type="entry name" value="THIOREDOXIN-LIKE PROTEIN 1"/>
    <property type="match status" value="1"/>
</dbReference>
<dbReference type="Pfam" id="PF00085">
    <property type="entry name" value="Thioredoxin"/>
    <property type="match status" value="1"/>
</dbReference>
<dbReference type="GO" id="GO:0015035">
    <property type="term" value="F:protein-disulfide reductase activity"/>
    <property type="evidence" value="ECO:0007669"/>
    <property type="project" value="InterPro"/>
</dbReference>
<dbReference type="PRINTS" id="PR00421">
    <property type="entry name" value="THIOREDOXIN"/>
</dbReference>
<proteinExistence type="predicted"/>
<feature type="domain" description="Thioredoxin" evidence="3">
    <location>
        <begin position="31"/>
        <end position="176"/>
    </location>
</feature>
<evidence type="ECO:0000313" key="5">
    <source>
        <dbReference type="Proteomes" id="UP000095149"/>
    </source>
</evidence>
<evidence type="ECO:0000259" key="3">
    <source>
        <dbReference type="PROSITE" id="PS51352"/>
    </source>
</evidence>
<protein>
    <submittedName>
        <fullName evidence="4">Thioredoxin</fullName>
    </submittedName>
</protein>
<dbReference type="SUPFAM" id="SSF52833">
    <property type="entry name" value="Thioredoxin-like"/>
    <property type="match status" value="1"/>
</dbReference>
<gene>
    <name evidence="4" type="ORF">I350_00600</name>
</gene>
<dbReference type="InterPro" id="IPR013766">
    <property type="entry name" value="Thioredoxin_domain"/>
</dbReference>
<comment type="caution">
    <text evidence="4">The sequence shown here is derived from an EMBL/GenBank/DDBJ whole genome shotgun (WGS) entry which is preliminary data.</text>
</comment>
<evidence type="ECO:0000313" key="4">
    <source>
        <dbReference type="EMBL" id="ODO11816.1"/>
    </source>
</evidence>
<evidence type="ECO:0000256" key="2">
    <source>
        <dbReference type="SAM" id="MobiDB-lite"/>
    </source>
</evidence>